<gene>
    <name evidence="6" type="ORF">HMPREF2130_01900</name>
</gene>
<dbReference type="InterPro" id="IPR018764">
    <property type="entry name" value="RskA_C"/>
</dbReference>
<dbReference type="eggNOG" id="COG1595">
    <property type="taxonomic scope" value="Bacteria"/>
</dbReference>
<dbReference type="PANTHER" id="PTHR43133:SF62">
    <property type="entry name" value="RNA POLYMERASE SIGMA FACTOR SIGZ"/>
    <property type="match status" value="1"/>
</dbReference>
<dbReference type="Proteomes" id="UP000029629">
    <property type="component" value="Unassembled WGS sequence"/>
</dbReference>
<feature type="domain" description="Anti-sigma K factor RskA C-terminal" evidence="5">
    <location>
        <begin position="328"/>
        <end position="444"/>
    </location>
</feature>
<organism evidence="6 7">
    <name type="scientific">Oligella urethralis DNF00040</name>
    <dbReference type="NCBI Taxonomy" id="1401065"/>
    <lineage>
        <taxon>Bacteria</taxon>
        <taxon>Pseudomonadati</taxon>
        <taxon>Pseudomonadota</taxon>
        <taxon>Betaproteobacteria</taxon>
        <taxon>Burkholderiales</taxon>
        <taxon>Alcaligenaceae</taxon>
        <taxon>Oligella</taxon>
    </lineage>
</organism>
<proteinExistence type="predicted"/>
<dbReference type="Pfam" id="PF10099">
    <property type="entry name" value="RskA_C"/>
    <property type="match status" value="1"/>
</dbReference>
<keyword evidence="3" id="KW-0804">Transcription</keyword>
<keyword evidence="1" id="KW-0805">Transcription regulation</keyword>
<feature type="domain" description="RNA polymerase sigma-70 region 2" evidence="4">
    <location>
        <begin position="33"/>
        <end position="93"/>
    </location>
</feature>
<keyword evidence="7" id="KW-1185">Reference proteome</keyword>
<dbReference type="Pfam" id="PF04542">
    <property type="entry name" value="Sigma70_r2"/>
    <property type="match status" value="1"/>
</dbReference>
<evidence type="ECO:0000259" key="4">
    <source>
        <dbReference type="Pfam" id="PF04542"/>
    </source>
</evidence>
<dbReference type="SUPFAM" id="SSF88946">
    <property type="entry name" value="Sigma2 domain of RNA polymerase sigma factors"/>
    <property type="match status" value="1"/>
</dbReference>
<comment type="caution">
    <text evidence="6">The sequence shown here is derived from an EMBL/GenBank/DDBJ whole genome shotgun (WGS) entry which is preliminary data.</text>
</comment>
<dbReference type="Gene3D" id="1.10.1740.10">
    <property type="match status" value="1"/>
</dbReference>
<dbReference type="InterPro" id="IPR039425">
    <property type="entry name" value="RNA_pol_sigma-70-like"/>
</dbReference>
<dbReference type="EMBL" id="JRNI01000010">
    <property type="protein sequence ID" value="KGF31787.1"/>
    <property type="molecule type" value="Genomic_DNA"/>
</dbReference>
<evidence type="ECO:0000313" key="6">
    <source>
        <dbReference type="EMBL" id="KGF31787.1"/>
    </source>
</evidence>
<dbReference type="GO" id="GO:0005886">
    <property type="term" value="C:plasma membrane"/>
    <property type="evidence" value="ECO:0007669"/>
    <property type="project" value="InterPro"/>
</dbReference>
<keyword evidence="2" id="KW-0731">Sigma factor</keyword>
<dbReference type="OrthoDB" id="9784272at2"/>
<dbReference type="GO" id="GO:0006352">
    <property type="term" value="P:DNA-templated transcription initiation"/>
    <property type="evidence" value="ECO:0007669"/>
    <property type="project" value="InterPro"/>
</dbReference>
<dbReference type="AlphaFoldDB" id="A0A096AME0"/>
<evidence type="ECO:0000256" key="3">
    <source>
        <dbReference type="ARBA" id="ARBA00023163"/>
    </source>
</evidence>
<dbReference type="PANTHER" id="PTHR43133">
    <property type="entry name" value="RNA POLYMERASE ECF-TYPE SIGMA FACTO"/>
    <property type="match status" value="1"/>
</dbReference>
<dbReference type="eggNOG" id="COG5343">
    <property type="taxonomic scope" value="Bacteria"/>
</dbReference>
<dbReference type="GO" id="GO:0016987">
    <property type="term" value="F:sigma factor activity"/>
    <property type="evidence" value="ECO:0007669"/>
    <property type="project" value="UniProtKB-KW"/>
</dbReference>
<sequence>MKADKNSAQYLEKLLTAIAKKQKNALQQLFDSEAESMMALARQSLLQEQSAQQVLLKTFLTIWENADSYAPEIGSARGWIYSILRFQIREYYQTHYQSHALALAKEPAFKPLGMAEIQQQLHPHIKPEESLHFYFEQLTEEQQSSLLTVYLSPDTQPVAATRMGISLARIKEDISIGLHHLARSFPHLPQHEEGLILGEYVLGGMSDSDLNRVYDILNKNVDSTRIILLWEELFTEFIAQLQPCSLNPSLWRSLNDKLKQLHHQQKEQERKQYDSSYEGERDPLDQELADKAKALAKEGKKMPLSLRLHFLWRSIKFWQALGLGSLLVALAVLLWPSSGNTLRWVAVLTDRSANPSVAWVLKMTANGKASITPSYQQIGQSGFDLQLWSSTDNGQTMRAIALLDATGVNRIDASRLNELQPNQRFYISLEPKGGSSANKPSGSILFQGSAVDLDSKS</sequence>
<protein>
    <submittedName>
        <fullName evidence="6">Uncharacterized protein</fullName>
    </submittedName>
</protein>
<evidence type="ECO:0000313" key="7">
    <source>
        <dbReference type="Proteomes" id="UP000029629"/>
    </source>
</evidence>
<name>A0A096AME0_9BURK</name>
<evidence type="ECO:0000256" key="1">
    <source>
        <dbReference type="ARBA" id="ARBA00023015"/>
    </source>
</evidence>
<reference evidence="6 7" key="1">
    <citation type="submission" date="2014-07" db="EMBL/GenBank/DDBJ databases">
        <authorList>
            <person name="McCorrison J."/>
            <person name="Sanka R."/>
            <person name="Torralba M."/>
            <person name="Gillis M."/>
            <person name="Haft D.H."/>
            <person name="Methe B."/>
            <person name="Sutton G."/>
            <person name="Nelson K.E."/>
        </authorList>
    </citation>
    <scope>NUCLEOTIDE SEQUENCE [LARGE SCALE GENOMIC DNA]</scope>
    <source>
        <strain evidence="6 7">DNF00040</strain>
    </source>
</reference>
<evidence type="ECO:0000259" key="5">
    <source>
        <dbReference type="Pfam" id="PF10099"/>
    </source>
</evidence>
<dbReference type="InterPro" id="IPR007627">
    <property type="entry name" value="RNA_pol_sigma70_r2"/>
</dbReference>
<dbReference type="InterPro" id="IPR013325">
    <property type="entry name" value="RNA_pol_sigma_r2"/>
</dbReference>
<evidence type="ECO:0000256" key="2">
    <source>
        <dbReference type="ARBA" id="ARBA00023082"/>
    </source>
</evidence>
<dbReference type="RefSeq" id="WP_036557552.1">
    <property type="nucleotide sequence ID" value="NZ_JRNI01000010.1"/>
</dbReference>
<accession>A0A096AME0</accession>